<feature type="region of interest" description="Disordered" evidence="1">
    <location>
        <begin position="1"/>
        <end position="53"/>
    </location>
</feature>
<protein>
    <submittedName>
        <fullName evidence="2">Uncharacterized protein</fullName>
    </submittedName>
</protein>
<evidence type="ECO:0000313" key="3">
    <source>
        <dbReference type="Proteomes" id="UP000281406"/>
    </source>
</evidence>
<feature type="non-terminal residue" evidence="2">
    <location>
        <position position="1"/>
    </location>
</feature>
<sequence>GMRNAGSALAERKQNPTEGKVEIEEHLRPDPEDPSQSSSHAPLLISIKMLSSV</sequence>
<dbReference type="Proteomes" id="UP000281406">
    <property type="component" value="Unassembled WGS sequence"/>
</dbReference>
<gene>
    <name evidence="2" type="ORF">DPX16_3786</name>
</gene>
<reference evidence="2 3" key="1">
    <citation type="submission" date="2018-10" db="EMBL/GenBank/DDBJ databases">
        <title>Genome assembly for a Yunnan-Guizhou Plateau 3E fish, Anabarilius grahami (Regan), and its evolutionary and genetic applications.</title>
        <authorList>
            <person name="Jiang W."/>
        </authorList>
    </citation>
    <scope>NUCLEOTIDE SEQUENCE [LARGE SCALE GENOMIC DNA]</scope>
    <source>
        <strain evidence="2">AG-KIZ</strain>
        <tissue evidence="2">Muscle</tissue>
    </source>
</reference>
<dbReference type="AlphaFoldDB" id="A0A3N0XFQ9"/>
<comment type="caution">
    <text evidence="2">The sequence shown here is derived from an EMBL/GenBank/DDBJ whole genome shotgun (WGS) entry which is preliminary data.</text>
</comment>
<organism evidence="2 3">
    <name type="scientific">Anabarilius grahami</name>
    <name type="common">Kanglang fish</name>
    <name type="synonym">Barilius grahami</name>
    <dbReference type="NCBI Taxonomy" id="495550"/>
    <lineage>
        <taxon>Eukaryota</taxon>
        <taxon>Metazoa</taxon>
        <taxon>Chordata</taxon>
        <taxon>Craniata</taxon>
        <taxon>Vertebrata</taxon>
        <taxon>Euteleostomi</taxon>
        <taxon>Actinopterygii</taxon>
        <taxon>Neopterygii</taxon>
        <taxon>Teleostei</taxon>
        <taxon>Ostariophysi</taxon>
        <taxon>Cypriniformes</taxon>
        <taxon>Xenocyprididae</taxon>
        <taxon>Xenocypridinae</taxon>
        <taxon>Xenocypridinae incertae sedis</taxon>
        <taxon>Anabarilius</taxon>
    </lineage>
</organism>
<evidence type="ECO:0000256" key="1">
    <source>
        <dbReference type="SAM" id="MobiDB-lite"/>
    </source>
</evidence>
<name>A0A3N0XFQ9_ANAGA</name>
<dbReference type="EMBL" id="RJVU01077530">
    <property type="protein sequence ID" value="ROI15885.1"/>
    <property type="molecule type" value="Genomic_DNA"/>
</dbReference>
<proteinExistence type="predicted"/>
<accession>A0A3N0XFQ9</accession>
<feature type="compositionally biased region" description="Basic and acidic residues" evidence="1">
    <location>
        <begin position="10"/>
        <end position="31"/>
    </location>
</feature>
<keyword evidence="3" id="KW-1185">Reference proteome</keyword>
<evidence type="ECO:0000313" key="2">
    <source>
        <dbReference type="EMBL" id="ROI15885.1"/>
    </source>
</evidence>